<dbReference type="InterPro" id="IPR029063">
    <property type="entry name" value="SAM-dependent_MTases_sf"/>
</dbReference>
<dbReference type="SUPFAM" id="SSF53335">
    <property type="entry name" value="S-adenosyl-L-methionine-dependent methyltransferases"/>
    <property type="match status" value="1"/>
</dbReference>
<dbReference type="GO" id="GO:0032259">
    <property type="term" value="P:methylation"/>
    <property type="evidence" value="ECO:0007669"/>
    <property type="project" value="UniProtKB-KW"/>
</dbReference>
<dbReference type="CDD" id="cd02440">
    <property type="entry name" value="AdoMet_MTases"/>
    <property type="match status" value="1"/>
</dbReference>
<proteinExistence type="predicted"/>
<dbReference type="GO" id="GO:0008168">
    <property type="term" value="F:methyltransferase activity"/>
    <property type="evidence" value="ECO:0007669"/>
    <property type="project" value="UniProtKB-KW"/>
</dbReference>
<evidence type="ECO:0000313" key="4">
    <source>
        <dbReference type="EMBL" id="GAA1388045.1"/>
    </source>
</evidence>
<dbReference type="InterPro" id="IPR041698">
    <property type="entry name" value="Methyltransf_25"/>
</dbReference>
<sequence length="226" mass="24955">MPVPIVRHMGEPEAFDRTRRDYDAVAEIYDEMVRRGDLVTDAFCTAMVDTFARLVRTGGSENDVLDAGCGPGQWTDHLDRAGVRAHGIDLSPAMITIARRRRPDLRFEVRSMLELDAPDQSIAGILAGFSLIHTPPDLLPRILAEFGRAIEPGGPLLVGVQVTDTTGADGWIPYDHKASPAYLWNMDVLSDLVRVRGFRELGRMRIAPPAPGKPPAGYLLMRQEAR</sequence>
<name>A0ABN1XT21_9PSEU</name>
<dbReference type="PANTHER" id="PTHR43861:SF1">
    <property type="entry name" value="TRANS-ACONITATE 2-METHYLTRANSFERASE"/>
    <property type="match status" value="1"/>
</dbReference>
<evidence type="ECO:0000256" key="2">
    <source>
        <dbReference type="ARBA" id="ARBA00022679"/>
    </source>
</evidence>
<evidence type="ECO:0000256" key="1">
    <source>
        <dbReference type="ARBA" id="ARBA00022603"/>
    </source>
</evidence>
<protein>
    <submittedName>
        <fullName evidence="4">Class I SAM-dependent methyltransferase</fullName>
    </submittedName>
</protein>
<reference evidence="5" key="1">
    <citation type="journal article" date="2019" name="Int. J. Syst. Evol. Microbiol.">
        <title>The Global Catalogue of Microorganisms (GCM) 10K type strain sequencing project: providing services to taxonomists for standard genome sequencing and annotation.</title>
        <authorList>
            <consortium name="The Broad Institute Genomics Platform"/>
            <consortium name="The Broad Institute Genome Sequencing Center for Infectious Disease"/>
            <person name="Wu L."/>
            <person name="Ma J."/>
        </authorList>
    </citation>
    <scope>NUCLEOTIDE SEQUENCE [LARGE SCALE GENOMIC DNA]</scope>
    <source>
        <strain evidence="5">JCM 11896</strain>
    </source>
</reference>
<keyword evidence="5" id="KW-1185">Reference proteome</keyword>
<organism evidence="4 5">
    <name type="scientific">Pseudonocardia kongjuensis</name>
    <dbReference type="NCBI Taxonomy" id="102227"/>
    <lineage>
        <taxon>Bacteria</taxon>
        <taxon>Bacillati</taxon>
        <taxon>Actinomycetota</taxon>
        <taxon>Actinomycetes</taxon>
        <taxon>Pseudonocardiales</taxon>
        <taxon>Pseudonocardiaceae</taxon>
        <taxon>Pseudonocardia</taxon>
    </lineage>
</organism>
<dbReference type="Pfam" id="PF13649">
    <property type="entry name" value="Methyltransf_25"/>
    <property type="match status" value="1"/>
</dbReference>
<dbReference type="Proteomes" id="UP001501414">
    <property type="component" value="Unassembled WGS sequence"/>
</dbReference>
<evidence type="ECO:0000313" key="5">
    <source>
        <dbReference type="Proteomes" id="UP001501414"/>
    </source>
</evidence>
<comment type="caution">
    <text evidence="4">The sequence shown here is derived from an EMBL/GenBank/DDBJ whole genome shotgun (WGS) entry which is preliminary data.</text>
</comment>
<accession>A0ABN1XT21</accession>
<feature type="domain" description="Methyltransferase" evidence="3">
    <location>
        <begin position="64"/>
        <end position="154"/>
    </location>
</feature>
<keyword evidence="2" id="KW-0808">Transferase</keyword>
<keyword evidence="1 4" id="KW-0489">Methyltransferase</keyword>
<dbReference type="Gene3D" id="3.40.50.150">
    <property type="entry name" value="Vaccinia Virus protein VP39"/>
    <property type="match status" value="1"/>
</dbReference>
<dbReference type="EMBL" id="BAAAJK010000007">
    <property type="protein sequence ID" value="GAA1388045.1"/>
    <property type="molecule type" value="Genomic_DNA"/>
</dbReference>
<gene>
    <name evidence="4" type="ORF">GCM10009613_24830</name>
</gene>
<evidence type="ECO:0000259" key="3">
    <source>
        <dbReference type="Pfam" id="PF13649"/>
    </source>
</evidence>
<dbReference type="PANTHER" id="PTHR43861">
    <property type="entry name" value="TRANS-ACONITATE 2-METHYLTRANSFERASE-RELATED"/>
    <property type="match status" value="1"/>
</dbReference>